<reference evidence="2" key="1">
    <citation type="journal article" date="2019" name="Int. J. Syst. Evol. Microbiol.">
        <title>The Global Catalogue of Microorganisms (GCM) 10K type strain sequencing project: providing services to taxonomists for standard genome sequencing and annotation.</title>
        <authorList>
            <consortium name="The Broad Institute Genomics Platform"/>
            <consortium name="The Broad Institute Genome Sequencing Center for Infectious Disease"/>
            <person name="Wu L."/>
            <person name="Ma J."/>
        </authorList>
    </citation>
    <scope>NUCLEOTIDE SEQUENCE [LARGE SCALE GENOMIC DNA]</scope>
    <source>
        <strain evidence="2">JCM 18014</strain>
    </source>
</reference>
<evidence type="ECO:0000313" key="1">
    <source>
        <dbReference type="EMBL" id="GAA5060616.1"/>
    </source>
</evidence>
<evidence type="ECO:0000313" key="2">
    <source>
        <dbReference type="Proteomes" id="UP001500518"/>
    </source>
</evidence>
<gene>
    <name evidence="1" type="ORF">GCM10023208_29220</name>
</gene>
<keyword evidence="2" id="KW-1185">Reference proteome</keyword>
<protein>
    <submittedName>
        <fullName evidence="1">Uncharacterized protein</fullName>
    </submittedName>
</protein>
<name>A0ABP9KKE7_9SPHN</name>
<dbReference type="Proteomes" id="UP001500518">
    <property type="component" value="Unassembled WGS sequence"/>
</dbReference>
<comment type="caution">
    <text evidence="1">The sequence shown here is derived from an EMBL/GenBank/DDBJ whole genome shotgun (WGS) entry which is preliminary data.</text>
</comment>
<sequence>MPVAHKQAKRIEVVAFRTTQFAIAARHGRMHQRADLMGRAHPGRQIGSALEGRKAPVLVWGKSAVAVGIAELQTINRDGVLHAKADFGLDVLDIGVDAATKRQRGSEKQGQ</sequence>
<dbReference type="EMBL" id="BAABHV010000021">
    <property type="protein sequence ID" value="GAA5060616.1"/>
    <property type="molecule type" value="Genomic_DNA"/>
</dbReference>
<accession>A0ABP9KKE7</accession>
<proteinExistence type="predicted"/>
<organism evidence="1 2">
    <name type="scientific">Erythrobacter westpacificensis</name>
    <dbReference type="NCBI Taxonomy" id="1055231"/>
    <lineage>
        <taxon>Bacteria</taxon>
        <taxon>Pseudomonadati</taxon>
        <taxon>Pseudomonadota</taxon>
        <taxon>Alphaproteobacteria</taxon>
        <taxon>Sphingomonadales</taxon>
        <taxon>Erythrobacteraceae</taxon>
        <taxon>Erythrobacter/Porphyrobacter group</taxon>
        <taxon>Erythrobacter</taxon>
    </lineage>
</organism>